<dbReference type="SUPFAM" id="SSF49464">
    <property type="entry name" value="Carboxypeptidase regulatory domain-like"/>
    <property type="match status" value="1"/>
</dbReference>
<dbReference type="InterPro" id="IPR012910">
    <property type="entry name" value="Plug_dom"/>
</dbReference>
<evidence type="ECO:0000259" key="9">
    <source>
        <dbReference type="Pfam" id="PF07715"/>
    </source>
</evidence>
<dbReference type="InterPro" id="IPR008969">
    <property type="entry name" value="CarboxyPept-like_regulatory"/>
</dbReference>
<evidence type="ECO:0000256" key="8">
    <source>
        <dbReference type="SAM" id="SignalP"/>
    </source>
</evidence>
<accession>A0A840TKI5</accession>
<comment type="subcellular location">
    <subcellularLocation>
        <location evidence="1 7">Cell outer membrane</location>
        <topology evidence="1 7">Multi-pass membrane protein</topology>
    </subcellularLocation>
</comment>
<comment type="caution">
    <text evidence="11">The sequence shown here is derived from an EMBL/GenBank/DDBJ whole genome shotgun (WGS) entry which is preliminary data.</text>
</comment>
<dbReference type="PANTHER" id="PTHR40980:SF4">
    <property type="entry name" value="TONB-DEPENDENT RECEPTOR-LIKE BETA-BARREL DOMAIN-CONTAINING PROTEIN"/>
    <property type="match status" value="1"/>
</dbReference>
<evidence type="ECO:0000256" key="7">
    <source>
        <dbReference type="PROSITE-ProRule" id="PRU01360"/>
    </source>
</evidence>
<organism evidence="11 12">
    <name type="scientific">Rhabdobacter roseus</name>
    <dbReference type="NCBI Taxonomy" id="1655419"/>
    <lineage>
        <taxon>Bacteria</taxon>
        <taxon>Pseudomonadati</taxon>
        <taxon>Bacteroidota</taxon>
        <taxon>Cytophagia</taxon>
        <taxon>Cytophagales</taxon>
        <taxon>Cytophagaceae</taxon>
        <taxon>Rhabdobacter</taxon>
    </lineage>
</organism>
<dbReference type="EMBL" id="JACHGF010000001">
    <property type="protein sequence ID" value="MBB5282072.1"/>
    <property type="molecule type" value="Genomic_DNA"/>
</dbReference>
<dbReference type="InterPro" id="IPR036942">
    <property type="entry name" value="Beta-barrel_TonB_sf"/>
</dbReference>
<dbReference type="Gene3D" id="2.170.130.10">
    <property type="entry name" value="TonB-dependent receptor, plug domain"/>
    <property type="match status" value="1"/>
</dbReference>
<dbReference type="RefSeq" id="WP_184169563.1">
    <property type="nucleotide sequence ID" value="NZ_JACHGF010000001.1"/>
</dbReference>
<protein>
    <submittedName>
        <fullName evidence="11">Outer membrane receptor protein involved in Fe transport</fullName>
    </submittedName>
</protein>
<evidence type="ECO:0000256" key="1">
    <source>
        <dbReference type="ARBA" id="ARBA00004571"/>
    </source>
</evidence>
<dbReference type="Gene3D" id="2.40.170.20">
    <property type="entry name" value="TonB-dependent receptor, beta-barrel domain"/>
    <property type="match status" value="1"/>
</dbReference>
<keyword evidence="2 7" id="KW-0813">Transport</keyword>
<dbReference type="InterPro" id="IPR041700">
    <property type="entry name" value="OMP_b-brl_3"/>
</dbReference>
<evidence type="ECO:0000256" key="6">
    <source>
        <dbReference type="ARBA" id="ARBA00023237"/>
    </source>
</evidence>
<keyword evidence="5 7" id="KW-0472">Membrane</keyword>
<evidence type="ECO:0000256" key="4">
    <source>
        <dbReference type="ARBA" id="ARBA00022692"/>
    </source>
</evidence>
<feature type="domain" description="TonB-dependent receptor plug" evidence="9">
    <location>
        <begin position="151"/>
        <end position="241"/>
    </location>
</feature>
<dbReference type="InterPro" id="IPR037066">
    <property type="entry name" value="Plug_dom_sf"/>
</dbReference>
<keyword evidence="3 7" id="KW-1134">Transmembrane beta strand</keyword>
<dbReference type="PROSITE" id="PS52016">
    <property type="entry name" value="TONB_DEPENDENT_REC_3"/>
    <property type="match status" value="1"/>
</dbReference>
<evidence type="ECO:0000256" key="3">
    <source>
        <dbReference type="ARBA" id="ARBA00022452"/>
    </source>
</evidence>
<dbReference type="Pfam" id="PF14905">
    <property type="entry name" value="OMP_b-brl_3"/>
    <property type="match status" value="1"/>
</dbReference>
<feature type="signal peptide" evidence="8">
    <location>
        <begin position="1"/>
        <end position="20"/>
    </location>
</feature>
<evidence type="ECO:0000256" key="5">
    <source>
        <dbReference type="ARBA" id="ARBA00023136"/>
    </source>
</evidence>
<gene>
    <name evidence="11" type="ORF">HNQ92_000193</name>
</gene>
<sequence>MKLVSLTTLLFLLFSITTWAQESDLDDESVVFDTPVNGKITGRLEYRQDGAATPLPFASVALFQSSDSSAVAGVISDEKGYFELLNLPLGHYYLLVQSLGFDTFQKSDIFLTAQKPQLSLGTLTLEESATQLEAVNVTGQRELMEYALDRKIVNVDKLPTTLGGTAIDIMQNVPSVTVDVDGNLSLRGSENVIILINGKPSGLTGLDRQAVLEQIPASNIERVEIITNPSSRFDADGAAGIINIVLKQERAAGFNGNAQFTAGTRDKYNASVNLNNRFKKLNLFASYNLLERRRWRYRDNTRDNFLNDELRYLEQRTEGVSRDFNNNVRVGFDWDAAKLFSVSGSVLYRPEYDRDRDQGHFQYFDRTRQLSQRIVRTTDEEERSSGFDYTLSLRKRFEKPQRELSFDGTLATSSGEQLSLFSQSTFGGNNLPSAPALLQRNTRANNNQVMVLQADFVEPLKNKGKLEAGLKYTNRYLDGDFVFENREGGSEVWLFDPTLSNRFIYDEHTSAAYANFGTEHKKWSYQAGLRLEHTDLHTEQRTTNQTARQSYTYLFPSAFLNYDLSKAQKMQVNYTRRINRPWVRALNPFVDISDPLNIRYGNPNLRPELINSFELSHLWYGKSTSLTTTAFYRASTDNVTRYRRLRDDGVTEQTFLNLASSYSYGVEMILNQDITPWWKANGNFSYFIATIQGAADIPDVLTQTNRSWIARLNNNFTFKGLDGQLSVNYRSPFIIPQGEILGFFNVDLGVKKDVLKGRGSVNLRVSDIFDTLRFRIRTFGEGFSSYTESKRETRVAYLGFTYRFGRVVQQQKERRERDGGGDTDGDMY</sequence>
<dbReference type="Proteomes" id="UP000557307">
    <property type="component" value="Unassembled WGS sequence"/>
</dbReference>
<reference evidence="11 12" key="1">
    <citation type="submission" date="2020-08" db="EMBL/GenBank/DDBJ databases">
        <title>Genomic Encyclopedia of Type Strains, Phase IV (KMG-IV): sequencing the most valuable type-strain genomes for metagenomic binning, comparative biology and taxonomic classification.</title>
        <authorList>
            <person name="Goeker M."/>
        </authorList>
    </citation>
    <scope>NUCLEOTIDE SEQUENCE [LARGE SCALE GENOMIC DNA]</scope>
    <source>
        <strain evidence="11 12">DSM 105074</strain>
    </source>
</reference>
<dbReference type="AlphaFoldDB" id="A0A840TKI5"/>
<dbReference type="Pfam" id="PF07715">
    <property type="entry name" value="Plug"/>
    <property type="match status" value="1"/>
</dbReference>
<dbReference type="Pfam" id="PF13620">
    <property type="entry name" value="CarboxypepD_reg"/>
    <property type="match status" value="1"/>
</dbReference>
<feature type="chain" id="PRO_5032421770" evidence="8">
    <location>
        <begin position="21"/>
        <end position="828"/>
    </location>
</feature>
<evidence type="ECO:0000259" key="10">
    <source>
        <dbReference type="Pfam" id="PF14905"/>
    </source>
</evidence>
<name>A0A840TKI5_9BACT</name>
<dbReference type="InterPro" id="IPR039426">
    <property type="entry name" value="TonB-dep_rcpt-like"/>
</dbReference>
<keyword evidence="11" id="KW-0675">Receptor</keyword>
<evidence type="ECO:0000313" key="11">
    <source>
        <dbReference type="EMBL" id="MBB5282072.1"/>
    </source>
</evidence>
<feature type="domain" description="Outer membrane protein beta-barrel" evidence="10">
    <location>
        <begin position="395"/>
        <end position="802"/>
    </location>
</feature>
<evidence type="ECO:0000313" key="12">
    <source>
        <dbReference type="Proteomes" id="UP000557307"/>
    </source>
</evidence>
<dbReference type="GO" id="GO:0009279">
    <property type="term" value="C:cell outer membrane"/>
    <property type="evidence" value="ECO:0007669"/>
    <property type="project" value="UniProtKB-SubCell"/>
</dbReference>
<dbReference type="SUPFAM" id="SSF56935">
    <property type="entry name" value="Porins"/>
    <property type="match status" value="1"/>
</dbReference>
<keyword evidence="12" id="KW-1185">Reference proteome</keyword>
<keyword evidence="6 7" id="KW-0998">Cell outer membrane</keyword>
<evidence type="ECO:0000256" key="2">
    <source>
        <dbReference type="ARBA" id="ARBA00022448"/>
    </source>
</evidence>
<dbReference type="PANTHER" id="PTHR40980">
    <property type="entry name" value="PLUG DOMAIN-CONTAINING PROTEIN"/>
    <property type="match status" value="1"/>
</dbReference>
<comment type="similarity">
    <text evidence="7">Belongs to the TonB-dependent receptor family.</text>
</comment>
<keyword evidence="8" id="KW-0732">Signal</keyword>
<keyword evidence="4 7" id="KW-0812">Transmembrane</keyword>
<proteinExistence type="inferred from homology"/>